<dbReference type="PANTHER" id="PTHR43495:SF5">
    <property type="entry name" value="GAMMA-AMINOBUTYRIC ACID PERMEASE"/>
    <property type="match status" value="1"/>
</dbReference>
<dbReference type="Gene3D" id="1.20.1740.10">
    <property type="entry name" value="Amino acid/polyamine transporter I"/>
    <property type="match status" value="1"/>
</dbReference>
<evidence type="ECO:0000256" key="8">
    <source>
        <dbReference type="SAM" id="Phobius"/>
    </source>
</evidence>
<organism evidence="10 11">
    <name type="scientific">Paenibacillus thailandensis</name>
    <dbReference type="NCBI Taxonomy" id="393250"/>
    <lineage>
        <taxon>Bacteria</taxon>
        <taxon>Bacillati</taxon>
        <taxon>Bacillota</taxon>
        <taxon>Bacilli</taxon>
        <taxon>Bacillales</taxon>
        <taxon>Paenibacillaceae</taxon>
        <taxon>Paenibacillus</taxon>
    </lineage>
</organism>
<feature type="transmembrane region" description="Helical" evidence="8">
    <location>
        <begin position="55"/>
        <end position="75"/>
    </location>
</feature>
<evidence type="ECO:0000313" key="11">
    <source>
        <dbReference type="Proteomes" id="UP001597493"/>
    </source>
</evidence>
<protein>
    <submittedName>
        <fullName evidence="10">Amino acid permease</fullName>
    </submittedName>
</protein>
<feature type="compositionally biased region" description="Basic and acidic residues" evidence="7">
    <location>
        <begin position="447"/>
        <end position="458"/>
    </location>
</feature>
<dbReference type="Pfam" id="PF00324">
    <property type="entry name" value="AA_permease"/>
    <property type="match status" value="1"/>
</dbReference>
<accession>A0ABW5QUA1</accession>
<dbReference type="Proteomes" id="UP001597493">
    <property type="component" value="Unassembled WGS sequence"/>
</dbReference>
<evidence type="ECO:0000256" key="2">
    <source>
        <dbReference type="ARBA" id="ARBA00022448"/>
    </source>
</evidence>
<keyword evidence="4" id="KW-0029">Amino-acid transport</keyword>
<keyword evidence="2" id="KW-0813">Transport</keyword>
<evidence type="ECO:0000313" key="10">
    <source>
        <dbReference type="EMBL" id="MFD2659971.1"/>
    </source>
</evidence>
<evidence type="ECO:0000256" key="5">
    <source>
        <dbReference type="ARBA" id="ARBA00022989"/>
    </source>
</evidence>
<feature type="transmembrane region" description="Helical" evidence="8">
    <location>
        <begin position="422"/>
        <end position="440"/>
    </location>
</feature>
<comment type="subcellular location">
    <subcellularLocation>
        <location evidence="1">Membrane</location>
        <topology evidence="1">Multi-pass membrane protein</topology>
    </subcellularLocation>
</comment>
<feature type="transmembrane region" description="Helical" evidence="8">
    <location>
        <begin position="26"/>
        <end position="49"/>
    </location>
</feature>
<feature type="transmembrane region" description="Helical" evidence="8">
    <location>
        <begin position="397"/>
        <end position="416"/>
    </location>
</feature>
<keyword evidence="3 8" id="KW-0812">Transmembrane</keyword>
<dbReference type="EMBL" id="JBHUMY010000006">
    <property type="protein sequence ID" value="MFD2659971.1"/>
    <property type="molecule type" value="Genomic_DNA"/>
</dbReference>
<feature type="compositionally biased region" description="Basic residues" evidence="7">
    <location>
        <begin position="470"/>
        <end position="481"/>
    </location>
</feature>
<evidence type="ECO:0000256" key="3">
    <source>
        <dbReference type="ARBA" id="ARBA00022692"/>
    </source>
</evidence>
<feature type="transmembrane region" description="Helical" evidence="8">
    <location>
        <begin position="245"/>
        <end position="267"/>
    </location>
</feature>
<evidence type="ECO:0000256" key="6">
    <source>
        <dbReference type="ARBA" id="ARBA00023136"/>
    </source>
</evidence>
<proteinExistence type="predicted"/>
<feature type="domain" description="Amino acid permease/ SLC12A" evidence="9">
    <location>
        <begin position="28"/>
        <end position="391"/>
    </location>
</feature>
<evidence type="ECO:0000256" key="7">
    <source>
        <dbReference type="SAM" id="MobiDB-lite"/>
    </source>
</evidence>
<feature type="region of interest" description="Disordered" evidence="7">
    <location>
        <begin position="447"/>
        <end position="481"/>
    </location>
</feature>
<feature type="transmembrane region" description="Helical" evidence="8">
    <location>
        <begin position="338"/>
        <end position="359"/>
    </location>
</feature>
<sequence length="481" mass="51957">MATENQGNERLKGGGASDSKLRWWQLSLLGVACTIGTGFFLGSGIAVRIGGPSSLISFLLAAAVTLVVFDALARMTASEPLEGSFRAYAKKAFGRWAGFGSGWVYWSSELLIVGSQLAALSLFTRYWLPNVPMWIFAACYGFLGLIVVLIGTKAFDRVENVFAVVKICAIALFIVLAVLVLLGVAAGDGRPLSLKDAVYPYFPNGFPGWWSSLLFAFYAFGGIEVMGLMATRLKKPEEAPKAGRIMLLLLAAVYTVSLLLAMTLVPWETFHSKKSPFMLALLPYGMPWAQSLFNAVLIVAGFSTMVASLFGVTRILVTLAKDKDAPPFFSKVWLNRPLAAIGLTSIGLALSAVLSMAMPGSIYEFFTTAAGLMLLYNWMFILATSVKLLKASGWCRVKAFGGMGVLLAAVSGAVFHDTSRPGFYMSLGFVAAIGTLTLIMRKRWKHSEEGQGGPHHDNPVQAFSPEQKSKSFKSKIRAKAD</sequence>
<evidence type="ECO:0000256" key="4">
    <source>
        <dbReference type="ARBA" id="ARBA00022970"/>
    </source>
</evidence>
<gene>
    <name evidence="10" type="ORF">ACFSW5_06780</name>
</gene>
<name>A0ABW5QUA1_9BACL</name>
<evidence type="ECO:0000259" key="9">
    <source>
        <dbReference type="Pfam" id="PF00324"/>
    </source>
</evidence>
<dbReference type="RefSeq" id="WP_379270644.1">
    <property type="nucleotide sequence ID" value="NZ_JBHUGT010000044.1"/>
</dbReference>
<feature type="transmembrane region" description="Helical" evidence="8">
    <location>
        <begin position="96"/>
        <end position="119"/>
    </location>
</feature>
<keyword evidence="11" id="KW-1185">Reference proteome</keyword>
<feature type="transmembrane region" description="Helical" evidence="8">
    <location>
        <begin position="207"/>
        <end position="233"/>
    </location>
</feature>
<comment type="caution">
    <text evidence="10">The sequence shown here is derived from an EMBL/GenBank/DDBJ whole genome shotgun (WGS) entry which is preliminary data.</text>
</comment>
<evidence type="ECO:0000256" key="1">
    <source>
        <dbReference type="ARBA" id="ARBA00004141"/>
    </source>
</evidence>
<dbReference type="PIRSF" id="PIRSF006060">
    <property type="entry name" value="AA_transporter"/>
    <property type="match status" value="1"/>
</dbReference>
<feature type="transmembrane region" description="Helical" evidence="8">
    <location>
        <begin position="287"/>
        <end position="317"/>
    </location>
</feature>
<reference evidence="11" key="1">
    <citation type="journal article" date="2019" name="Int. J. Syst. Evol. Microbiol.">
        <title>The Global Catalogue of Microorganisms (GCM) 10K type strain sequencing project: providing services to taxonomists for standard genome sequencing and annotation.</title>
        <authorList>
            <consortium name="The Broad Institute Genomics Platform"/>
            <consortium name="The Broad Institute Genome Sequencing Center for Infectious Disease"/>
            <person name="Wu L."/>
            <person name="Ma J."/>
        </authorList>
    </citation>
    <scope>NUCLEOTIDE SEQUENCE [LARGE SCALE GENOMIC DNA]</scope>
    <source>
        <strain evidence="11">TISTR 1827</strain>
    </source>
</reference>
<dbReference type="PANTHER" id="PTHR43495">
    <property type="entry name" value="GABA PERMEASE"/>
    <property type="match status" value="1"/>
</dbReference>
<keyword evidence="6 8" id="KW-0472">Membrane</keyword>
<feature type="transmembrane region" description="Helical" evidence="8">
    <location>
        <begin position="163"/>
        <end position="187"/>
    </location>
</feature>
<feature type="transmembrane region" description="Helical" evidence="8">
    <location>
        <begin position="365"/>
        <end position="385"/>
    </location>
</feature>
<keyword evidence="5 8" id="KW-1133">Transmembrane helix</keyword>
<feature type="transmembrane region" description="Helical" evidence="8">
    <location>
        <begin position="131"/>
        <end position="151"/>
    </location>
</feature>
<dbReference type="InterPro" id="IPR004841">
    <property type="entry name" value="AA-permease/SLC12A_dom"/>
</dbReference>